<keyword evidence="2 8" id="KW-0813">Transport</keyword>
<dbReference type="SUPFAM" id="SSF56935">
    <property type="entry name" value="Porins"/>
    <property type="match status" value="1"/>
</dbReference>
<dbReference type="Pfam" id="PF13715">
    <property type="entry name" value="CarbopepD_reg_2"/>
    <property type="match status" value="1"/>
</dbReference>
<dbReference type="SUPFAM" id="SSF49464">
    <property type="entry name" value="Carboxypeptidase regulatory domain-like"/>
    <property type="match status" value="1"/>
</dbReference>
<dbReference type="PANTHER" id="PTHR30069">
    <property type="entry name" value="TONB-DEPENDENT OUTER MEMBRANE RECEPTOR"/>
    <property type="match status" value="1"/>
</dbReference>
<reference evidence="11 12" key="1">
    <citation type="submission" date="2016-10" db="EMBL/GenBank/DDBJ databases">
        <authorList>
            <person name="de Groot N.N."/>
        </authorList>
    </citation>
    <scope>NUCLEOTIDE SEQUENCE [LARGE SCALE GENOMIC DNA]</scope>
    <source>
        <strain evidence="11 12">DSM 21019</strain>
    </source>
</reference>
<evidence type="ECO:0000256" key="3">
    <source>
        <dbReference type="ARBA" id="ARBA00022452"/>
    </source>
</evidence>
<keyword evidence="6 8" id="KW-0472">Membrane</keyword>
<evidence type="ECO:0000256" key="8">
    <source>
        <dbReference type="PROSITE-ProRule" id="PRU01360"/>
    </source>
</evidence>
<sequence length="855" mass="96410">MLRTPLKVLLAGCLFCVLISTGPLLAQENISPSQVSVIELLGMLQERDQVRFSYLDEDLEGMRVRVDTRKGLDEILTALRQQTQLDIKALDNRYYSVSRSPLVRVCATVFDNFGAEPVSGASVEVLGSSLAAVTDASGRFEFEGIPRGATLGIRHIGFKPLYIRADEFLQLNPCKRITLAVRYQQLDEVVVMKYLTTGLSKESNGSVLLKTDEFGLLPGLSEPDILQTIQALPGIKSISETVSDINIRGGTNDQNLILWDGIKMYQSGHFFGLISAFNPYLTQSVEIIKNGASARYGDGLSGILNMRTHDRVARTYYGGAGFNLISGDAYLHLPVTDRMAVQVSARRSVTDVFNTPTYANFSDRAFQDTQISTPSGSSSGRIQDRSENFFFYDFSAKLLYDFRDNHQFRVSGIFIRNNLFYSETLTADNSENRSDLNQLNAGVSAVLRSQWNASLSSEILGYFTQYDLDSQYLTEGSGQTLFQENQVAETAFKSRFAYRFNPELQWSFGYQFIGTGISNTSVVNQPPLDSRVKDVLYANALFSEWNYRGPGSRLNTTAGLRLNYFRNPEDFDRLLLEPRLSLQYRLSDDIYLEALGEFKNQTSLQRVDLEQNFLGIEKRRWILADEEDLPLVTSRQGSLGLHYDRGFWLASIDGFYKEVEGITTDTQGFQNEGQFGGEIGNYSVHGVEALLNYKNEAWSTWISYAWNQNEYFFEDLDPQVFPNNLDVRHSLSAGSVYAYGDLKVGVGLHYRTGRPYTQPQPEPNAINTTVFPNRINFQPPNSSRLPEYIRADASVTYDFRFSETVRATAGASILNLTSRKNLLNRYYRLTDQNEVEMIESISLGLTPNLSFRVRF</sequence>
<dbReference type="PROSITE" id="PS52016">
    <property type="entry name" value="TONB_DEPENDENT_REC_3"/>
    <property type="match status" value="1"/>
</dbReference>
<gene>
    <name evidence="11" type="ORF">SAMN04490243_2728</name>
</gene>
<keyword evidence="11" id="KW-0675">Receptor</keyword>
<dbReference type="Pfam" id="PF07715">
    <property type="entry name" value="Plug"/>
    <property type="match status" value="1"/>
</dbReference>
<comment type="similarity">
    <text evidence="8">Belongs to the TonB-dependent receptor family.</text>
</comment>
<evidence type="ECO:0000256" key="9">
    <source>
        <dbReference type="SAM" id="SignalP"/>
    </source>
</evidence>
<protein>
    <submittedName>
        <fullName evidence="11">Outer membrane receptor for ferrienterochelin and colicins</fullName>
    </submittedName>
</protein>
<evidence type="ECO:0000313" key="12">
    <source>
        <dbReference type="Proteomes" id="UP000199534"/>
    </source>
</evidence>
<dbReference type="RefSeq" id="WP_092983147.1">
    <property type="nucleotide sequence ID" value="NZ_FOYQ01000002.1"/>
</dbReference>
<keyword evidence="7 8" id="KW-0998">Cell outer membrane</keyword>
<dbReference type="Gene3D" id="2.170.130.10">
    <property type="entry name" value="TonB-dependent receptor, plug domain"/>
    <property type="match status" value="1"/>
</dbReference>
<name>A0A1I6HGM6_9FLAO</name>
<dbReference type="InterPro" id="IPR012910">
    <property type="entry name" value="Plug_dom"/>
</dbReference>
<dbReference type="STRING" id="400055.SAMN04490243_2728"/>
<comment type="subcellular location">
    <subcellularLocation>
        <location evidence="1 8">Cell outer membrane</location>
        <topology evidence="1 8">Multi-pass membrane protein</topology>
    </subcellularLocation>
</comment>
<dbReference type="AlphaFoldDB" id="A0A1I6HGM6"/>
<evidence type="ECO:0000256" key="7">
    <source>
        <dbReference type="ARBA" id="ARBA00023237"/>
    </source>
</evidence>
<keyword evidence="3 8" id="KW-1134">Transmembrane beta strand</keyword>
<dbReference type="GO" id="GO:0044718">
    <property type="term" value="P:siderophore transmembrane transport"/>
    <property type="evidence" value="ECO:0007669"/>
    <property type="project" value="TreeGrafter"/>
</dbReference>
<dbReference type="Gene3D" id="2.60.40.1120">
    <property type="entry name" value="Carboxypeptidase-like, regulatory domain"/>
    <property type="match status" value="1"/>
</dbReference>
<evidence type="ECO:0000256" key="2">
    <source>
        <dbReference type="ARBA" id="ARBA00022448"/>
    </source>
</evidence>
<dbReference type="Gene3D" id="2.40.170.20">
    <property type="entry name" value="TonB-dependent receptor, beta-barrel domain"/>
    <property type="match status" value="1"/>
</dbReference>
<dbReference type="GO" id="GO:0009279">
    <property type="term" value="C:cell outer membrane"/>
    <property type="evidence" value="ECO:0007669"/>
    <property type="project" value="UniProtKB-SubCell"/>
</dbReference>
<keyword evidence="4 8" id="KW-0812">Transmembrane</keyword>
<evidence type="ECO:0000259" key="10">
    <source>
        <dbReference type="Pfam" id="PF07715"/>
    </source>
</evidence>
<evidence type="ECO:0000313" key="11">
    <source>
        <dbReference type="EMBL" id="SFR53643.1"/>
    </source>
</evidence>
<dbReference type="PANTHER" id="PTHR30069:SF29">
    <property type="entry name" value="HEMOGLOBIN AND HEMOGLOBIN-HAPTOGLOBIN-BINDING PROTEIN 1-RELATED"/>
    <property type="match status" value="1"/>
</dbReference>
<dbReference type="InterPro" id="IPR008969">
    <property type="entry name" value="CarboxyPept-like_regulatory"/>
</dbReference>
<evidence type="ECO:0000256" key="5">
    <source>
        <dbReference type="ARBA" id="ARBA00022729"/>
    </source>
</evidence>
<evidence type="ECO:0000256" key="1">
    <source>
        <dbReference type="ARBA" id="ARBA00004571"/>
    </source>
</evidence>
<accession>A0A1I6HGM6</accession>
<dbReference type="OrthoDB" id="9803050at2"/>
<feature type="chain" id="PRO_5011499434" evidence="9">
    <location>
        <begin position="27"/>
        <end position="855"/>
    </location>
</feature>
<dbReference type="InterPro" id="IPR039426">
    <property type="entry name" value="TonB-dep_rcpt-like"/>
</dbReference>
<evidence type="ECO:0000256" key="6">
    <source>
        <dbReference type="ARBA" id="ARBA00023136"/>
    </source>
</evidence>
<keyword evidence="12" id="KW-1185">Reference proteome</keyword>
<dbReference type="EMBL" id="FOYQ01000002">
    <property type="protein sequence ID" value="SFR53643.1"/>
    <property type="molecule type" value="Genomic_DNA"/>
</dbReference>
<organism evidence="11 12">
    <name type="scientific">Robiginitalea myxolifaciens</name>
    <dbReference type="NCBI Taxonomy" id="400055"/>
    <lineage>
        <taxon>Bacteria</taxon>
        <taxon>Pseudomonadati</taxon>
        <taxon>Bacteroidota</taxon>
        <taxon>Flavobacteriia</taxon>
        <taxon>Flavobacteriales</taxon>
        <taxon>Flavobacteriaceae</taxon>
        <taxon>Robiginitalea</taxon>
    </lineage>
</organism>
<evidence type="ECO:0000256" key="4">
    <source>
        <dbReference type="ARBA" id="ARBA00022692"/>
    </source>
</evidence>
<feature type="signal peptide" evidence="9">
    <location>
        <begin position="1"/>
        <end position="26"/>
    </location>
</feature>
<proteinExistence type="inferred from homology"/>
<dbReference type="GO" id="GO:0015344">
    <property type="term" value="F:siderophore uptake transmembrane transporter activity"/>
    <property type="evidence" value="ECO:0007669"/>
    <property type="project" value="TreeGrafter"/>
</dbReference>
<dbReference type="InterPro" id="IPR037066">
    <property type="entry name" value="Plug_dom_sf"/>
</dbReference>
<dbReference type="Proteomes" id="UP000199534">
    <property type="component" value="Unassembled WGS sequence"/>
</dbReference>
<keyword evidence="5 9" id="KW-0732">Signal</keyword>
<dbReference type="InterPro" id="IPR036942">
    <property type="entry name" value="Beta-barrel_TonB_sf"/>
</dbReference>
<feature type="domain" description="TonB-dependent receptor plug" evidence="10">
    <location>
        <begin position="224"/>
        <end position="300"/>
    </location>
</feature>